<evidence type="ECO:0000313" key="4">
    <source>
        <dbReference type="Proteomes" id="UP001367508"/>
    </source>
</evidence>
<dbReference type="EMBL" id="JAYMYQ010000031">
    <property type="protein sequence ID" value="KAK7298221.1"/>
    <property type="molecule type" value="Genomic_DNA"/>
</dbReference>
<evidence type="ECO:0000313" key="2">
    <source>
        <dbReference type="EMBL" id="KAK7298221.1"/>
    </source>
</evidence>
<gene>
    <name evidence="3" type="ORF">VNO77_46943</name>
    <name evidence="2" type="ORF">VNO77_47133</name>
    <name evidence="1" type="ORF">VNO77_50921</name>
</gene>
<organism evidence="3 4">
    <name type="scientific">Canavalia gladiata</name>
    <name type="common">Sword bean</name>
    <name type="synonym">Dolichos gladiatus</name>
    <dbReference type="NCBI Taxonomy" id="3824"/>
    <lineage>
        <taxon>Eukaryota</taxon>
        <taxon>Viridiplantae</taxon>
        <taxon>Streptophyta</taxon>
        <taxon>Embryophyta</taxon>
        <taxon>Tracheophyta</taxon>
        <taxon>Spermatophyta</taxon>
        <taxon>Magnoliopsida</taxon>
        <taxon>eudicotyledons</taxon>
        <taxon>Gunneridae</taxon>
        <taxon>Pentapetalae</taxon>
        <taxon>rosids</taxon>
        <taxon>fabids</taxon>
        <taxon>Fabales</taxon>
        <taxon>Fabaceae</taxon>
        <taxon>Papilionoideae</taxon>
        <taxon>50 kb inversion clade</taxon>
        <taxon>NPAAA clade</taxon>
        <taxon>indigoferoid/millettioid clade</taxon>
        <taxon>Phaseoleae</taxon>
        <taxon>Canavalia</taxon>
    </lineage>
</organism>
<dbReference type="EMBL" id="JAYMYQ010000028">
    <property type="protein sequence ID" value="KAK7298482.1"/>
    <property type="molecule type" value="Genomic_DNA"/>
</dbReference>
<accession>A0AAN9JG15</accession>
<evidence type="ECO:0000313" key="3">
    <source>
        <dbReference type="EMBL" id="KAK7298482.1"/>
    </source>
</evidence>
<sequence length="82" mass="9289">MKELLQNKLFLCKWQASYSYGSMVNDLMLERMVFRRISGGCLIDRARKLGAARAVIGESIVSGSSLSLKVLKMQSYKYSFSK</sequence>
<dbReference type="Proteomes" id="UP001367508">
    <property type="component" value="Unassembled WGS sequence"/>
</dbReference>
<name>A0AAN9JG15_CANGL</name>
<proteinExistence type="predicted"/>
<evidence type="ECO:0000313" key="1">
    <source>
        <dbReference type="EMBL" id="KAK7296025.1"/>
    </source>
</evidence>
<comment type="caution">
    <text evidence="3">The sequence shown here is derived from an EMBL/GenBank/DDBJ whole genome shotgun (WGS) entry which is preliminary data.</text>
</comment>
<dbReference type="EMBL" id="JAYMYQ010000089">
    <property type="protein sequence ID" value="KAK7296025.1"/>
    <property type="molecule type" value="Genomic_DNA"/>
</dbReference>
<protein>
    <submittedName>
        <fullName evidence="3">Uncharacterized protein</fullName>
    </submittedName>
</protein>
<keyword evidence="4" id="KW-1185">Reference proteome</keyword>
<reference evidence="3 4" key="1">
    <citation type="submission" date="2024-01" db="EMBL/GenBank/DDBJ databases">
        <title>The genomes of 5 underutilized Papilionoideae crops provide insights into root nodulation and disease resistanc.</title>
        <authorList>
            <person name="Jiang F."/>
        </authorList>
    </citation>
    <scope>NUCLEOTIDE SEQUENCE [LARGE SCALE GENOMIC DNA]</scope>
    <source>
        <strain evidence="3">LVBAO_FW01</strain>
        <tissue evidence="3">Leaves</tissue>
    </source>
</reference>
<dbReference type="AlphaFoldDB" id="A0AAN9JG15"/>